<dbReference type="AlphaFoldDB" id="I0YVB9"/>
<dbReference type="Gene3D" id="3.40.50.1820">
    <property type="entry name" value="alpha/beta hydrolase"/>
    <property type="match status" value="1"/>
</dbReference>
<dbReference type="Proteomes" id="UP000007264">
    <property type="component" value="Unassembled WGS sequence"/>
</dbReference>
<sequence length="319" mass="35061">MVQEAGSERDANGVPRLPLRRDGWNFWNFEGNKVHYIQSGTSGTPVLFLHGFGASAYHWRYNIPVLAENHRVFAMDLLGMGWSDKPTGEDIYQVWPRQIAAFIKEVVGGEPVVLVGNSLGGYNCLKAGVTSPDLVRGVVLLNSAGRFEEVKAEERAGSNGRASVSKVPAEEQPTLVASLMDQLKSMALRGSIYASFFMAKQPKRIRQASFQVYISQHNVDEDLVNSIVWPAESANAAESFYRIISGKGTPVNVLLSKLDKPMLLLWGADDPWIGPGSAARIESLYPRAQKVLLSGVGHCPQDDAPERVNAELLRWLDAL</sequence>
<dbReference type="KEGG" id="csl:COCSUDRAFT_16804"/>
<name>I0YVB9_COCSC</name>
<dbReference type="GO" id="GO:0009507">
    <property type="term" value="C:chloroplast"/>
    <property type="evidence" value="ECO:0007669"/>
    <property type="project" value="TreeGrafter"/>
</dbReference>
<dbReference type="eggNOG" id="KOG1454">
    <property type="taxonomic scope" value="Eukaryota"/>
</dbReference>
<evidence type="ECO:0000313" key="2">
    <source>
        <dbReference type="EMBL" id="EIE22338.1"/>
    </source>
</evidence>
<dbReference type="InterPro" id="IPR000639">
    <property type="entry name" value="Epox_hydrolase-like"/>
</dbReference>
<gene>
    <name evidence="2" type="ORF">COCSUDRAFT_16804</name>
</gene>
<keyword evidence="3" id="KW-1185">Reference proteome</keyword>
<dbReference type="PANTHER" id="PTHR46438">
    <property type="entry name" value="ALPHA/BETA-HYDROLASES SUPERFAMILY PROTEIN"/>
    <property type="match status" value="1"/>
</dbReference>
<dbReference type="EMBL" id="AGSI01000010">
    <property type="protein sequence ID" value="EIE22338.1"/>
    <property type="molecule type" value="Genomic_DNA"/>
</dbReference>
<dbReference type="PRINTS" id="PR00111">
    <property type="entry name" value="ABHYDROLASE"/>
</dbReference>
<dbReference type="OrthoDB" id="408373at2759"/>
<dbReference type="GO" id="GO:0016787">
    <property type="term" value="F:hydrolase activity"/>
    <property type="evidence" value="ECO:0007669"/>
    <property type="project" value="UniProtKB-KW"/>
</dbReference>
<organism evidence="2 3">
    <name type="scientific">Coccomyxa subellipsoidea (strain C-169)</name>
    <name type="common">Green microalga</name>
    <dbReference type="NCBI Taxonomy" id="574566"/>
    <lineage>
        <taxon>Eukaryota</taxon>
        <taxon>Viridiplantae</taxon>
        <taxon>Chlorophyta</taxon>
        <taxon>core chlorophytes</taxon>
        <taxon>Trebouxiophyceae</taxon>
        <taxon>Trebouxiophyceae incertae sedis</taxon>
        <taxon>Coccomyxaceae</taxon>
        <taxon>Coccomyxa</taxon>
        <taxon>Coccomyxa subellipsoidea</taxon>
    </lineage>
</organism>
<dbReference type="InterPro" id="IPR029058">
    <property type="entry name" value="AB_hydrolase_fold"/>
</dbReference>
<protein>
    <submittedName>
        <fullName evidence="2">Alpha/beta-hydrolase</fullName>
    </submittedName>
</protein>
<feature type="domain" description="AB hydrolase-1" evidence="1">
    <location>
        <begin position="45"/>
        <end position="305"/>
    </location>
</feature>
<dbReference type="RefSeq" id="XP_005646882.1">
    <property type="nucleotide sequence ID" value="XM_005646825.1"/>
</dbReference>
<evidence type="ECO:0000313" key="3">
    <source>
        <dbReference type="Proteomes" id="UP000007264"/>
    </source>
</evidence>
<comment type="caution">
    <text evidence="2">The sequence shown here is derived from an EMBL/GenBank/DDBJ whole genome shotgun (WGS) entry which is preliminary data.</text>
</comment>
<proteinExistence type="predicted"/>
<accession>I0YVB9</accession>
<evidence type="ECO:0000259" key="1">
    <source>
        <dbReference type="Pfam" id="PF00561"/>
    </source>
</evidence>
<dbReference type="SUPFAM" id="SSF53474">
    <property type="entry name" value="alpha/beta-Hydrolases"/>
    <property type="match status" value="1"/>
</dbReference>
<reference evidence="2 3" key="1">
    <citation type="journal article" date="2012" name="Genome Biol.">
        <title>The genome of the polar eukaryotic microalga coccomyxa subellipsoidea reveals traits of cold adaptation.</title>
        <authorList>
            <person name="Blanc G."/>
            <person name="Agarkova I."/>
            <person name="Grimwood J."/>
            <person name="Kuo A."/>
            <person name="Brueggeman A."/>
            <person name="Dunigan D."/>
            <person name="Gurnon J."/>
            <person name="Ladunga I."/>
            <person name="Lindquist E."/>
            <person name="Lucas S."/>
            <person name="Pangilinan J."/>
            <person name="Proschold T."/>
            <person name="Salamov A."/>
            <person name="Schmutz J."/>
            <person name="Weeks D."/>
            <person name="Yamada T."/>
            <person name="Claverie J.M."/>
            <person name="Grigoriev I."/>
            <person name="Van Etten J."/>
            <person name="Lomsadze A."/>
            <person name="Borodovsky M."/>
        </authorList>
    </citation>
    <scope>NUCLEOTIDE SEQUENCE [LARGE SCALE GENOMIC DNA]</scope>
    <source>
        <strain evidence="2 3">C-169</strain>
    </source>
</reference>
<dbReference type="InterPro" id="IPR000073">
    <property type="entry name" value="AB_hydrolase_1"/>
</dbReference>
<dbReference type="PANTHER" id="PTHR46438:SF2">
    <property type="entry name" value="ALPHA_BETA-HYDROLASES SUPERFAMILY PROTEIN"/>
    <property type="match status" value="1"/>
</dbReference>
<dbReference type="PRINTS" id="PR00412">
    <property type="entry name" value="EPOXHYDRLASE"/>
</dbReference>
<dbReference type="Pfam" id="PF00561">
    <property type="entry name" value="Abhydrolase_1"/>
    <property type="match status" value="1"/>
</dbReference>
<dbReference type="GeneID" id="17040324"/>